<dbReference type="SUPFAM" id="SSF53474">
    <property type="entry name" value="alpha/beta-Hydrolases"/>
    <property type="match status" value="1"/>
</dbReference>
<sequence>MKKIYGFIVLIFILSNAISAQQNITNSHANGNVTLIPRNILFSSEDKFSVMLSPDGSKISYIAPVNGVTNIWVGPVGDPGSAKPVTNDTYRGITRYNWAYTNEHILYLQDKNGDWNWQVYSVNLSNEKIKNFTHLNGVQTTIQALSFKYPEEIIIGLNNRSPEFRDLYRLNIETGGMTLLLKNDGFHKFYIDDDYHIRFASRQTPGGGKEIFERTEKGDWKPFAEIGWEDELTVDILGFDSTGKVIYLKDSRSRDTAALYAYNLETGEKTIIAEDEKVDLDGRGFYRPLIHPTKKNVQAVAAEYDRMHWKIIDPSIKDDIEYLRTVNDGDFFIESRTLDDKAWTVVYMSDDGPLAYYYYDRDARNARFLFTLNEKLESEPLAKMIPVIIKSRDGLDLVSYYTLPSKSDSNGDDIPDRPLPMVLLVHGGPEGRDYWGLNSIHQLLANRGYAVLSINFRGSTGFGKNFTNAGKFEYGRKMQYDLIDGVDWAVKKGIADPDRVGIMGGSYGGYATLAALAFTPEIFACGVDICGMSNLTSSEENIPPYDHWDRVRWTNFVGNISTKEGRELLSERSPLNYANRVRRPLLIAQGANDPIVNQSESAQMVLAMQERNLSVTYVLFPDEGHGFVRPKNNIAFYAVAEAFFAKHLGGRFEPIDKDFQGSAITVPVGAEEVPGLEAALNGSDYHNLPEKSGK</sequence>
<reference evidence="3" key="1">
    <citation type="journal article" date="2015" name="Proc. Natl. Acad. Sci. U.S.A.">
        <title>Networks of energetic and metabolic interactions define dynamics in microbial communities.</title>
        <authorList>
            <person name="Embree M."/>
            <person name="Liu J.K."/>
            <person name="Al-Bassam M.M."/>
            <person name="Zengler K."/>
        </authorList>
    </citation>
    <scope>NUCLEOTIDE SEQUENCE</scope>
</reference>
<dbReference type="Gene3D" id="2.120.10.30">
    <property type="entry name" value="TolB, C-terminal domain"/>
    <property type="match status" value="1"/>
</dbReference>
<dbReference type="EMBL" id="LNQE01001392">
    <property type="protein sequence ID" value="KUG18249.1"/>
    <property type="molecule type" value="Genomic_DNA"/>
</dbReference>
<organism evidence="3">
    <name type="scientific">hydrocarbon metagenome</name>
    <dbReference type="NCBI Taxonomy" id="938273"/>
    <lineage>
        <taxon>unclassified sequences</taxon>
        <taxon>metagenomes</taxon>
        <taxon>ecological metagenomes</taxon>
    </lineage>
</organism>
<evidence type="ECO:0000313" key="3">
    <source>
        <dbReference type="EMBL" id="KUG18249.1"/>
    </source>
</evidence>
<dbReference type="InterPro" id="IPR011042">
    <property type="entry name" value="6-blade_b-propeller_TolB-like"/>
</dbReference>
<dbReference type="GO" id="GO:0006508">
    <property type="term" value="P:proteolysis"/>
    <property type="evidence" value="ECO:0007669"/>
    <property type="project" value="InterPro"/>
</dbReference>
<dbReference type="GO" id="GO:0004252">
    <property type="term" value="F:serine-type endopeptidase activity"/>
    <property type="evidence" value="ECO:0007669"/>
    <property type="project" value="TreeGrafter"/>
</dbReference>
<dbReference type="Pfam" id="PF00326">
    <property type="entry name" value="Peptidase_S9"/>
    <property type="match status" value="1"/>
</dbReference>
<feature type="domain" description="Peptidase S9 prolyl oligopeptidase catalytic" evidence="2">
    <location>
        <begin position="437"/>
        <end position="650"/>
    </location>
</feature>
<dbReference type="SUPFAM" id="SSF82171">
    <property type="entry name" value="DPP6 N-terminal domain-like"/>
    <property type="match status" value="1"/>
</dbReference>
<proteinExistence type="predicted"/>
<dbReference type="PANTHER" id="PTHR42776">
    <property type="entry name" value="SERINE PEPTIDASE S9 FAMILY MEMBER"/>
    <property type="match status" value="1"/>
</dbReference>
<dbReference type="Gene3D" id="3.40.50.1820">
    <property type="entry name" value="alpha/beta hydrolase"/>
    <property type="match status" value="1"/>
</dbReference>
<accession>A0A0W8FBJ1</accession>
<keyword evidence="1" id="KW-0378">Hydrolase</keyword>
<protein>
    <submittedName>
        <fullName evidence="3">Dipeptidyl anminopeptidase</fullName>
    </submittedName>
</protein>
<dbReference type="PANTHER" id="PTHR42776:SF27">
    <property type="entry name" value="DIPEPTIDYL PEPTIDASE FAMILY MEMBER 6"/>
    <property type="match status" value="1"/>
</dbReference>
<evidence type="ECO:0000256" key="1">
    <source>
        <dbReference type="ARBA" id="ARBA00022801"/>
    </source>
</evidence>
<evidence type="ECO:0000259" key="2">
    <source>
        <dbReference type="Pfam" id="PF00326"/>
    </source>
</evidence>
<dbReference type="InterPro" id="IPR029058">
    <property type="entry name" value="AB_hydrolase_fold"/>
</dbReference>
<name>A0A0W8FBJ1_9ZZZZ</name>
<dbReference type="AlphaFoldDB" id="A0A0W8FBJ1"/>
<dbReference type="InterPro" id="IPR001375">
    <property type="entry name" value="Peptidase_S9_cat"/>
</dbReference>
<comment type="caution">
    <text evidence="3">The sequence shown here is derived from an EMBL/GenBank/DDBJ whole genome shotgun (WGS) entry which is preliminary data.</text>
</comment>
<gene>
    <name evidence="3" type="ORF">ASZ90_012032</name>
</gene>